<dbReference type="InterPro" id="IPR058636">
    <property type="entry name" value="Beta-barrel_YknX"/>
</dbReference>
<dbReference type="GO" id="GO:0030313">
    <property type="term" value="C:cell envelope"/>
    <property type="evidence" value="ECO:0007669"/>
    <property type="project" value="UniProtKB-SubCell"/>
</dbReference>
<accession>A0A1R1F2H5</accession>
<keyword evidence="9" id="KW-1185">Reference proteome</keyword>
<sequence length="529" mass="53427">MDMNKAVKNVLIICGCVIVIGAGGTYFYQKNASATKTETATITYAVERGDLSKTVTSSGNVEAPESVNLSFSGNSKVTKVNVSVGEAVKKGQLLAAMDATVLQNELLSAQAKYDSAVAKLDSIQAGTDSATLSEQKAQVSKAQSDLENAKTALTNAKKAANASYLQAQVDKAKAAVISTQAKLDEAKKGTDPSQILFAQVAADNAQNAYKQAVSQQSNLDQLKEAVTNAQSQVDSASRAYDQAVSQLAKLQEGPAESDVASAKADVAMALAALNDAKANAAGAKIYAPYDGIISAVNAKVGETVAGDAASAISMYSTGGSFRISASIDDTDITDVKVGQDVNITFDALTGVTLKGKVVSKAVLGEAQTSGVVTFPVGIEITAGQDNADKLIPGISATIAIITDGKKDVLKVPDAAIKSFGGRKIVMVDKGGKEEQVEITTGLDDGANSEVLTGLSEGDKVTITMTTTKTSTGTSQGTMGGFGGMGGMGGFGGMNGGGEMRQFNRGGGTGGTGGTGGGGARSGGMGGGGQ</sequence>
<feature type="domain" description="YknX-like beta-barrel" evidence="7">
    <location>
        <begin position="322"/>
        <end position="400"/>
    </location>
</feature>
<reference evidence="8 9" key="1">
    <citation type="submission" date="2016-11" db="EMBL/GenBank/DDBJ databases">
        <title>Paenibacillus species isolates.</title>
        <authorList>
            <person name="Beno S.M."/>
        </authorList>
    </citation>
    <scope>NUCLEOTIDE SEQUENCE [LARGE SCALE GENOMIC DNA]</scope>
    <source>
        <strain evidence="8 9">FSL R5-0378</strain>
    </source>
</reference>
<evidence type="ECO:0000256" key="2">
    <source>
        <dbReference type="ARBA" id="ARBA00023054"/>
    </source>
</evidence>
<dbReference type="Gene3D" id="2.40.50.100">
    <property type="match status" value="1"/>
</dbReference>
<dbReference type="Proteomes" id="UP000187172">
    <property type="component" value="Unassembled WGS sequence"/>
</dbReference>
<evidence type="ECO:0000256" key="5">
    <source>
        <dbReference type="SAM" id="Phobius"/>
    </source>
</evidence>
<evidence type="ECO:0000259" key="6">
    <source>
        <dbReference type="Pfam" id="PF25975"/>
    </source>
</evidence>
<proteinExistence type="predicted"/>
<feature type="domain" description="CzcB-like C-terminal circularly permuted SH3-like" evidence="6">
    <location>
        <begin position="410"/>
        <end position="461"/>
    </location>
</feature>
<dbReference type="EMBL" id="MRTP01000001">
    <property type="protein sequence ID" value="OMF58212.1"/>
    <property type="molecule type" value="Genomic_DNA"/>
</dbReference>
<comment type="subcellular location">
    <subcellularLocation>
        <location evidence="1">Cell envelope</location>
    </subcellularLocation>
</comment>
<comment type="caution">
    <text evidence="8">The sequence shown here is derived from an EMBL/GenBank/DDBJ whole genome shotgun (WGS) entry which is preliminary data.</text>
</comment>
<feature type="coiled-coil region" evidence="3">
    <location>
        <begin position="132"/>
        <end position="159"/>
    </location>
</feature>
<feature type="coiled-coil region" evidence="3">
    <location>
        <begin position="205"/>
        <end position="239"/>
    </location>
</feature>
<keyword evidence="5" id="KW-0812">Transmembrane</keyword>
<keyword evidence="5" id="KW-0472">Membrane</keyword>
<feature type="region of interest" description="Disordered" evidence="4">
    <location>
        <begin position="494"/>
        <end position="529"/>
    </location>
</feature>
<keyword evidence="5" id="KW-1133">Transmembrane helix</keyword>
<evidence type="ECO:0000256" key="3">
    <source>
        <dbReference type="SAM" id="Coils"/>
    </source>
</evidence>
<organism evidence="8 9">
    <name type="scientific">Paenibacillus rhizosphaerae</name>
    <dbReference type="NCBI Taxonomy" id="297318"/>
    <lineage>
        <taxon>Bacteria</taxon>
        <taxon>Bacillati</taxon>
        <taxon>Bacillota</taxon>
        <taxon>Bacilli</taxon>
        <taxon>Bacillales</taxon>
        <taxon>Paenibacillaceae</taxon>
        <taxon>Paenibacillus</taxon>
    </lineage>
</organism>
<dbReference type="STRING" id="297318.BK138_06600"/>
<dbReference type="Gene3D" id="2.40.420.20">
    <property type="match status" value="1"/>
</dbReference>
<name>A0A1R1F2H5_9BACL</name>
<evidence type="ECO:0000256" key="1">
    <source>
        <dbReference type="ARBA" id="ARBA00004196"/>
    </source>
</evidence>
<dbReference type="InterPro" id="IPR050465">
    <property type="entry name" value="UPF0194_transport"/>
</dbReference>
<protein>
    <submittedName>
        <fullName evidence="8">Uncharacterized protein</fullName>
    </submittedName>
</protein>
<dbReference type="PANTHER" id="PTHR32347">
    <property type="entry name" value="EFFLUX SYSTEM COMPONENT YKNX-RELATED"/>
    <property type="match status" value="1"/>
</dbReference>
<gene>
    <name evidence="8" type="ORF">BK138_06600</name>
</gene>
<dbReference type="SUPFAM" id="SSF111369">
    <property type="entry name" value="HlyD-like secretion proteins"/>
    <property type="match status" value="1"/>
</dbReference>
<evidence type="ECO:0000313" key="9">
    <source>
        <dbReference type="Proteomes" id="UP000187172"/>
    </source>
</evidence>
<keyword evidence="2 3" id="KW-0175">Coiled coil</keyword>
<evidence type="ECO:0000256" key="4">
    <source>
        <dbReference type="SAM" id="MobiDB-lite"/>
    </source>
</evidence>
<evidence type="ECO:0000313" key="8">
    <source>
        <dbReference type="EMBL" id="OMF58212.1"/>
    </source>
</evidence>
<dbReference type="Pfam" id="PF25990">
    <property type="entry name" value="Beta-barrel_YknX"/>
    <property type="match status" value="1"/>
</dbReference>
<dbReference type="PANTHER" id="PTHR32347:SF23">
    <property type="entry name" value="BLL5650 PROTEIN"/>
    <property type="match status" value="1"/>
</dbReference>
<dbReference type="Gene3D" id="2.40.30.170">
    <property type="match status" value="1"/>
</dbReference>
<dbReference type="InterPro" id="IPR058649">
    <property type="entry name" value="CzcB_C"/>
</dbReference>
<feature type="transmembrane region" description="Helical" evidence="5">
    <location>
        <begin position="7"/>
        <end position="28"/>
    </location>
</feature>
<evidence type="ECO:0000259" key="7">
    <source>
        <dbReference type="Pfam" id="PF25990"/>
    </source>
</evidence>
<dbReference type="Pfam" id="PF25975">
    <property type="entry name" value="CzcB_C"/>
    <property type="match status" value="1"/>
</dbReference>
<dbReference type="AlphaFoldDB" id="A0A1R1F2H5"/>